<sequence length="48" mass="5348">MNIIIYADVVTILPPFAAGYQLSCQRVSRFFKTYKVATPNLSATVILI</sequence>
<dbReference type="Proteomes" id="UP000008824">
    <property type="component" value="Chromosome"/>
</dbReference>
<gene>
    <name evidence="1" type="ordered locus">SNSL254_A1997</name>
</gene>
<dbReference type="HOGENOM" id="CLU_3157578_0_0_6"/>
<protein>
    <submittedName>
        <fullName evidence="1">Uncharacterized protein</fullName>
    </submittedName>
</protein>
<evidence type="ECO:0000313" key="1">
    <source>
        <dbReference type="EMBL" id="ACF62742.1"/>
    </source>
</evidence>
<accession>A0A0H3BNX4</accession>
<organism evidence="1 2">
    <name type="scientific">Salmonella newport (strain SL254)</name>
    <dbReference type="NCBI Taxonomy" id="423368"/>
    <lineage>
        <taxon>Bacteria</taxon>
        <taxon>Pseudomonadati</taxon>
        <taxon>Pseudomonadota</taxon>
        <taxon>Gammaproteobacteria</taxon>
        <taxon>Enterobacterales</taxon>
        <taxon>Enterobacteriaceae</taxon>
        <taxon>Salmonella</taxon>
    </lineage>
</organism>
<dbReference type="KEGG" id="see:SNSL254_A1997"/>
<evidence type="ECO:0000313" key="2">
    <source>
        <dbReference type="Proteomes" id="UP000008824"/>
    </source>
</evidence>
<dbReference type="AlphaFoldDB" id="A0A0H3BNX4"/>
<reference evidence="1 2" key="1">
    <citation type="journal article" date="2011" name="J. Bacteriol.">
        <title>Comparative genomics of 28 Salmonella enterica isolates: evidence for CRISPR-mediated adaptive sublineage evolution.</title>
        <authorList>
            <person name="Fricke W.F."/>
            <person name="Mammel M.K."/>
            <person name="McDermott P.F."/>
            <person name="Tartera C."/>
            <person name="White D.G."/>
            <person name="Leclerc J.E."/>
            <person name="Ravel J."/>
            <person name="Cebula T.A."/>
        </authorList>
    </citation>
    <scope>NUCLEOTIDE SEQUENCE [LARGE SCALE GENOMIC DNA]</scope>
    <source>
        <strain evidence="1 2">SL254</strain>
    </source>
</reference>
<dbReference type="EMBL" id="CP001113">
    <property type="protein sequence ID" value="ACF62742.1"/>
    <property type="molecule type" value="Genomic_DNA"/>
</dbReference>
<name>A0A0H3BNX4_SALNS</name>
<proteinExistence type="predicted"/>